<dbReference type="Proteomes" id="UP000803884">
    <property type="component" value="Unassembled WGS sequence"/>
</dbReference>
<dbReference type="InterPro" id="IPR050374">
    <property type="entry name" value="RRT5_SRSF_SR"/>
</dbReference>
<dbReference type="PROSITE" id="PS50102">
    <property type="entry name" value="RRM"/>
    <property type="match status" value="1"/>
</dbReference>
<dbReference type="InterPro" id="IPR035979">
    <property type="entry name" value="RBD_domain_sf"/>
</dbReference>
<evidence type="ECO:0000259" key="7">
    <source>
        <dbReference type="PROSITE" id="PS50102"/>
    </source>
</evidence>
<dbReference type="SUPFAM" id="SSF54928">
    <property type="entry name" value="RNA-binding domain, RBD"/>
    <property type="match status" value="1"/>
</dbReference>
<name>A0AB34KH81_9PEZI</name>
<evidence type="ECO:0000256" key="4">
    <source>
        <dbReference type="ARBA" id="ARBA00023187"/>
    </source>
</evidence>
<keyword evidence="3 6" id="KW-0694">RNA-binding</keyword>
<proteinExistence type="predicted"/>
<dbReference type="SMART" id="SM00360">
    <property type="entry name" value="RRM"/>
    <property type="match status" value="1"/>
</dbReference>
<dbReference type="GO" id="GO:0005634">
    <property type="term" value="C:nucleus"/>
    <property type="evidence" value="ECO:0007669"/>
    <property type="project" value="UniProtKB-SubCell"/>
</dbReference>
<evidence type="ECO:0000313" key="9">
    <source>
        <dbReference type="Proteomes" id="UP000803884"/>
    </source>
</evidence>
<dbReference type="PANTHER" id="PTHR23003">
    <property type="entry name" value="RNA RECOGNITION MOTIF RRM DOMAIN CONTAINING PROTEIN"/>
    <property type="match status" value="1"/>
</dbReference>
<dbReference type="RefSeq" id="XP_069225456.1">
    <property type="nucleotide sequence ID" value="XM_069377575.1"/>
</dbReference>
<evidence type="ECO:0000256" key="2">
    <source>
        <dbReference type="ARBA" id="ARBA00022664"/>
    </source>
</evidence>
<keyword evidence="9" id="KW-1185">Reference proteome</keyword>
<organism evidence="8 9">
    <name type="scientific">Cladosporium halotolerans</name>
    <dbReference type="NCBI Taxonomy" id="1052096"/>
    <lineage>
        <taxon>Eukaryota</taxon>
        <taxon>Fungi</taxon>
        <taxon>Dikarya</taxon>
        <taxon>Ascomycota</taxon>
        <taxon>Pezizomycotina</taxon>
        <taxon>Dothideomycetes</taxon>
        <taxon>Dothideomycetidae</taxon>
        <taxon>Cladosporiales</taxon>
        <taxon>Cladosporiaceae</taxon>
        <taxon>Cladosporium</taxon>
    </lineage>
</organism>
<feature type="domain" description="RRM" evidence="7">
    <location>
        <begin position="13"/>
        <end position="88"/>
    </location>
</feature>
<evidence type="ECO:0000256" key="1">
    <source>
        <dbReference type="ARBA" id="ARBA00004123"/>
    </source>
</evidence>
<keyword evidence="5" id="KW-0539">Nucleus</keyword>
<evidence type="ECO:0000256" key="6">
    <source>
        <dbReference type="PROSITE-ProRule" id="PRU00176"/>
    </source>
</evidence>
<gene>
    <name evidence="8" type="ORF">WHR41_08971</name>
</gene>
<dbReference type="InterPro" id="IPR000504">
    <property type="entry name" value="RRM_dom"/>
</dbReference>
<comment type="caution">
    <text evidence="8">The sequence shown here is derived from an EMBL/GenBank/DDBJ whole genome shotgun (WGS) entry which is preliminary data.</text>
</comment>
<dbReference type="EMBL" id="JAAQHG020000053">
    <property type="protein sequence ID" value="KAL1582349.1"/>
    <property type="molecule type" value="Genomic_DNA"/>
</dbReference>
<reference evidence="8 9" key="1">
    <citation type="journal article" date="2020" name="Microbiol. Resour. Announc.">
        <title>Draft Genome Sequence of a Cladosporium Species Isolated from the Mesophotic Ascidian Didemnum maculosum.</title>
        <authorList>
            <person name="Gioti A."/>
            <person name="Siaperas R."/>
            <person name="Nikolaivits E."/>
            <person name="Le Goff G."/>
            <person name="Ouazzani J."/>
            <person name="Kotoulas G."/>
            <person name="Topakas E."/>
        </authorList>
    </citation>
    <scope>NUCLEOTIDE SEQUENCE [LARGE SCALE GENOMIC DNA]</scope>
    <source>
        <strain evidence="8 9">TM138-S3</strain>
    </source>
</reference>
<dbReference type="GO" id="GO:0005737">
    <property type="term" value="C:cytoplasm"/>
    <property type="evidence" value="ECO:0007669"/>
    <property type="project" value="TreeGrafter"/>
</dbReference>
<evidence type="ECO:0000256" key="3">
    <source>
        <dbReference type="ARBA" id="ARBA00022884"/>
    </source>
</evidence>
<dbReference type="InterPro" id="IPR034150">
    <property type="entry name" value="SF3B6_RRM"/>
</dbReference>
<protein>
    <recommendedName>
        <fullName evidence="7">RRM domain-containing protein</fullName>
    </recommendedName>
</protein>
<dbReference type="AlphaFoldDB" id="A0AB34KH81"/>
<dbReference type="GeneID" id="96010413"/>
<accession>A0AB34KH81</accession>
<keyword evidence="2" id="KW-0507">mRNA processing</keyword>
<evidence type="ECO:0000256" key="5">
    <source>
        <dbReference type="ARBA" id="ARBA00023242"/>
    </source>
</evidence>
<dbReference type="FunFam" id="3.30.70.330:FF:000286">
    <property type="entry name" value="Putative pre-mRNA branch site protein p14"/>
    <property type="match status" value="1"/>
</dbReference>
<dbReference type="Gene3D" id="3.30.70.330">
    <property type="match status" value="1"/>
</dbReference>
<keyword evidence="4" id="KW-0508">mRNA splicing</keyword>
<dbReference type="GO" id="GO:0008380">
    <property type="term" value="P:RNA splicing"/>
    <property type="evidence" value="ECO:0007669"/>
    <property type="project" value="UniProtKB-KW"/>
</dbReference>
<dbReference type="GO" id="GO:0003729">
    <property type="term" value="F:mRNA binding"/>
    <property type="evidence" value="ECO:0007669"/>
    <property type="project" value="TreeGrafter"/>
</dbReference>
<dbReference type="CDD" id="cd12241">
    <property type="entry name" value="RRM_SF3B14"/>
    <property type="match status" value="1"/>
</dbReference>
<evidence type="ECO:0000313" key="8">
    <source>
        <dbReference type="EMBL" id="KAL1582349.1"/>
    </source>
</evidence>
<sequence length="125" mass="13846">MSRNSRLAPEVNRALFVKNLSYTVSTEELFDLFGKFGSIRQIRQGIANNTKGSAYVVYEDVNDAKSACDRLNGFNFQSRYLVVLYHQPERMSKAAAAAAAAASSSTDLAERSEHLEKLKQEHGVA</sequence>
<dbReference type="InterPro" id="IPR012677">
    <property type="entry name" value="Nucleotide-bd_a/b_plait_sf"/>
</dbReference>
<dbReference type="Pfam" id="PF00076">
    <property type="entry name" value="RRM_1"/>
    <property type="match status" value="1"/>
</dbReference>
<dbReference type="GO" id="GO:0006397">
    <property type="term" value="P:mRNA processing"/>
    <property type="evidence" value="ECO:0007669"/>
    <property type="project" value="UniProtKB-KW"/>
</dbReference>
<comment type="subcellular location">
    <subcellularLocation>
        <location evidence="1">Nucleus</location>
    </subcellularLocation>
</comment>